<dbReference type="SUPFAM" id="SSF56112">
    <property type="entry name" value="Protein kinase-like (PK-like)"/>
    <property type="match status" value="1"/>
</dbReference>
<reference evidence="8 9" key="1">
    <citation type="submission" date="2019-08" db="EMBL/GenBank/DDBJ databases">
        <title>Complete genome sequence of Candidatus Uab amorphum.</title>
        <authorList>
            <person name="Shiratori T."/>
            <person name="Suzuki S."/>
            <person name="Kakizawa Y."/>
            <person name="Ishida K."/>
        </authorList>
    </citation>
    <scope>NUCLEOTIDE SEQUENCE [LARGE SCALE GENOMIC DNA]</scope>
    <source>
        <strain evidence="8 9">SRT547</strain>
    </source>
</reference>
<evidence type="ECO:0000256" key="5">
    <source>
        <dbReference type="PROSITE-ProRule" id="PRU10141"/>
    </source>
</evidence>
<evidence type="ECO:0000313" key="8">
    <source>
        <dbReference type="EMBL" id="BBM86786.1"/>
    </source>
</evidence>
<feature type="domain" description="Protein kinase" evidence="7">
    <location>
        <begin position="10"/>
        <end position="277"/>
    </location>
</feature>
<dbReference type="Gene3D" id="1.10.510.10">
    <property type="entry name" value="Transferase(Phosphotransferase) domain 1"/>
    <property type="match status" value="1"/>
</dbReference>
<dbReference type="SMART" id="SM00220">
    <property type="entry name" value="S_TKc"/>
    <property type="match status" value="1"/>
</dbReference>
<dbReference type="GO" id="GO:0005829">
    <property type="term" value="C:cytosol"/>
    <property type="evidence" value="ECO:0007669"/>
    <property type="project" value="TreeGrafter"/>
</dbReference>
<dbReference type="EMBL" id="AP019860">
    <property type="protein sequence ID" value="BBM86786.1"/>
    <property type="molecule type" value="Genomic_DNA"/>
</dbReference>
<dbReference type="GO" id="GO:0016020">
    <property type="term" value="C:membrane"/>
    <property type="evidence" value="ECO:0007669"/>
    <property type="project" value="TreeGrafter"/>
</dbReference>
<dbReference type="CDD" id="cd14014">
    <property type="entry name" value="STKc_PknB_like"/>
    <property type="match status" value="1"/>
</dbReference>
<dbReference type="PROSITE" id="PS00108">
    <property type="entry name" value="PROTEIN_KINASE_ST"/>
    <property type="match status" value="1"/>
</dbReference>
<dbReference type="PROSITE" id="PS00107">
    <property type="entry name" value="PROTEIN_KINASE_ATP"/>
    <property type="match status" value="1"/>
</dbReference>
<feature type="transmembrane region" description="Helical" evidence="6">
    <location>
        <begin position="313"/>
        <end position="336"/>
    </location>
</feature>
<dbReference type="GO" id="GO:0000407">
    <property type="term" value="C:phagophore assembly site"/>
    <property type="evidence" value="ECO:0007669"/>
    <property type="project" value="TreeGrafter"/>
</dbReference>
<dbReference type="KEGG" id="uam:UABAM_05174"/>
<dbReference type="InterPro" id="IPR011990">
    <property type="entry name" value="TPR-like_helical_dom_sf"/>
</dbReference>
<keyword evidence="1" id="KW-0808">Transferase</keyword>
<evidence type="ECO:0000256" key="2">
    <source>
        <dbReference type="ARBA" id="ARBA00022741"/>
    </source>
</evidence>
<dbReference type="InterPro" id="IPR011009">
    <property type="entry name" value="Kinase-like_dom_sf"/>
</dbReference>
<evidence type="ECO:0000256" key="6">
    <source>
        <dbReference type="SAM" id="Phobius"/>
    </source>
</evidence>
<keyword evidence="4 5" id="KW-0067">ATP-binding</keyword>
<keyword evidence="6" id="KW-0472">Membrane</keyword>
<feature type="binding site" evidence="5">
    <location>
        <position position="39"/>
    </location>
    <ligand>
        <name>ATP</name>
        <dbReference type="ChEBI" id="CHEBI:30616"/>
    </ligand>
</feature>
<dbReference type="InterPro" id="IPR017441">
    <property type="entry name" value="Protein_kinase_ATP_BS"/>
</dbReference>
<dbReference type="AlphaFoldDB" id="A0A5S9ISG9"/>
<organism evidence="8 9">
    <name type="scientific">Uabimicrobium amorphum</name>
    <dbReference type="NCBI Taxonomy" id="2596890"/>
    <lineage>
        <taxon>Bacteria</taxon>
        <taxon>Pseudomonadati</taxon>
        <taxon>Planctomycetota</taxon>
        <taxon>Candidatus Uabimicrobiia</taxon>
        <taxon>Candidatus Uabimicrobiales</taxon>
        <taxon>Candidatus Uabimicrobiaceae</taxon>
        <taxon>Candidatus Uabimicrobium</taxon>
    </lineage>
</organism>
<name>A0A5S9ISG9_UABAM</name>
<keyword evidence="9" id="KW-1185">Reference proteome</keyword>
<evidence type="ECO:0000259" key="7">
    <source>
        <dbReference type="PROSITE" id="PS50011"/>
    </source>
</evidence>
<proteinExistence type="predicted"/>
<dbReference type="InterPro" id="IPR045269">
    <property type="entry name" value="Atg1-like"/>
</dbReference>
<dbReference type="PANTHER" id="PTHR24348">
    <property type="entry name" value="SERINE/THREONINE-PROTEIN KINASE UNC-51-RELATED"/>
    <property type="match status" value="1"/>
</dbReference>
<dbReference type="InterPro" id="IPR008271">
    <property type="entry name" value="Ser/Thr_kinase_AS"/>
</dbReference>
<dbReference type="RefSeq" id="WP_151970828.1">
    <property type="nucleotide sequence ID" value="NZ_AP019860.1"/>
</dbReference>
<keyword evidence="6" id="KW-0812">Transmembrane</keyword>
<dbReference type="Gene3D" id="1.25.40.10">
    <property type="entry name" value="Tetratricopeptide repeat domain"/>
    <property type="match status" value="1"/>
</dbReference>
<dbReference type="OrthoDB" id="1492512at2"/>
<dbReference type="PROSITE" id="PS50011">
    <property type="entry name" value="PROTEIN_KINASE_DOM"/>
    <property type="match status" value="1"/>
</dbReference>
<sequence length="636" mass="74342">MTMQLLHNRYKFEKVLGQGGMGKVYLMHDTNDQKLVAVKECVTKNDFELIARVKREYYFMTQIEHPFIVQATDLFELQGKYFIVMEYVQGITLDEFIKTRKNRIDFLQQLKMSRDICKAITVLHNNGIIHRDLKPSNIVIQENLQPKILDLGIAKSTNEELTEITKTGHMVGTPSYMSPEQIDSTKNTLQNTDVFSLATIFYQFFSWEQHSPFYADGLIQTIDKVHNHKLPPVITKLSNVEAKSIVLSNLLVKALKKDPQKRITSVEEMLKIFDNIIGENFEAIDEKMKKTKNYERFFGEKTSSVAPKNSKKLYIQATFLAIFMVIVLLTASNFLWRTNENTEQQMRDKIASLEKTLRATKGKTSKLLEQVKTLRIHNKSLESNKNDHLQSVIDNLLNPLGDYTKGRQTYLVLSQLKILLFFREHWKPQHLNKMMLALRYVLDQSYKEQELYLKVDLAKTAWRVSGEAISYAAKGEKMYFLECFLEVCFCYTPLHAAPFSVKTIKKHTELVRKSKLNGFLSIRVSKDTPKEALEKLPEISHKYYLLADYYDEQQRTSQNRKMSIRCLEKALQLNPLQPKYIQDMARFYNKLFKLSAFMEQEYYEKSKKLQSDGKKICKVYTRLLPIFQKTLERLND</sequence>
<protein>
    <submittedName>
        <fullName evidence="8">Serine/threonine protein kinase</fullName>
    </submittedName>
</protein>
<evidence type="ECO:0000313" key="9">
    <source>
        <dbReference type="Proteomes" id="UP000326354"/>
    </source>
</evidence>
<dbReference type="Proteomes" id="UP000326354">
    <property type="component" value="Chromosome"/>
</dbReference>
<dbReference type="Pfam" id="PF00069">
    <property type="entry name" value="Pkinase"/>
    <property type="match status" value="1"/>
</dbReference>
<evidence type="ECO:0000256" key="3">
    <source>
        <dbReference type="ARBA" id="ARBA00022777"/>
    </source>
</evidence>
<dbReference type="GO" id="GO:0005524">
    <property type="term" value="F:ATP binding"/>
    <property type="evidence" value="ECO:0007669"/>
    <property type="project" value="UniProtKB-UniRule"/>
</dbReference>
<keyword evidence="6" id="KW-1133">Transmembrane helix</keyword>
<dbReference type="GO" id="GO:0004674">
    <property type="term" value="F:protein serine/threonine kinase activity"/>
    <property type="evidence" value="ECO:0007669"/>
    <property type="project" value="UniProtKB-KW"/>
</dbReference>
<dbReference type="GO" id="GO:0005776">
    <property type="term" value="C:autophagosome"/>
    <property type="evidence" value="ECO:0007669"/>
    <property type="project" value="TreeGrafter"/>
</dbReference>
<gene>
    <name evidence="8" type="ORF">UABAM_05174</name>
</gene>
<keyword evidence="2 5" id="KW-0547">Nucleotide-binding</keyword>
<keyword evidence="3 8" id="KW-0418">Kinase</keyword>
<evidence type="ECO:0000256" key="1">
    <source>
        <dbReference type="ARBA" id="ARBA00022679"/>
    </source>
</evidence>
<evidence type="ECO:0000256" key="4">
    <source>
        <dbReference type="ARBA" id="ARBA00022840"/>
    </source>
</evidence>
<dbReference type="PANTHER" id="PTHR24348:SF22">
    <property type="entry name" value="NON-SPECIFIC SERINE_THREONINE PROTEIN KINASE"/>
    <property type="match status" value="1"/>
</dbReference>
<accession>A0A5S9ISG9</accession>
<dbReference type="InterPro" id="IPR000719">
    <property type="entry name" value="Prot_kinase_dom"/>
</dbReference>
<keyword evidence="8" id="KW-0723">Serine/threonine-protein kinase</keyword>